<gene>
    <name evidence="2" type="ORF">GFC01_00770</name>
</gene>
<evidence type="ECO:0000313" key="2">
    <source>
        <dbReference type="EMBL" id="MQL50832.1"/>
    </source>
</evidence>
<dbReference type="SUPFAM" id="SSF52540">
    <property type="entry name" value="P-loop containing nucleoside triphosphate hydrolases"/>
    <property type="match status" value="1"/>
</dbReference>
<dbReference type="RefSeq" id="WP_152944731.1">
    <property type="nucleotide sequence ID" value="NZ_WHYR01000001.1"/>
</dbReference>
<dbReference type="Pfam" id="PF01695">
    <property type="entry name" value="IstB_IS21"/>
    <property type="match status" value="1"/>
</dbReference>
<dbReference type="GO" id="GO:0005524">
    <property type="term" value="F:ATP binding"/>
    <property type="evidence" value="ECO:0007669"/>
    <property type="project" value="InterPro"/>
</dbReference>
<evidence type="ECO:0000259" key="1">
    <source>
        <dbReference type="Pfam" id="PF01695"/>
    </source>
</evidence>
<dbReference type="PANTHER" id="PTHR30050">
    <property type="entry name" value="CHROMOSOMAL REPLICATION INITIATOR PROTEIN DNAA"/>
    <property type="match status" value="1"/>
</dbReference>
<keyword evidence="3" id="KW-1185">Reference proteome</keyword>
<dbReference type="Gene3D" id="3.40.50.300">
    <property type="entry name" value="P-loop containing nucleotide triphosphate hydrolases"/>
    <property type="match status" value="1"/>
</dbReference>
<organism evidence="2 3">
    <name type="scientific">Desulfofundulus thermobenzoicus</name>
    <dbReference type="NCBI Taxonomy" id="29376"/>
    <lineage>
        <taxon>Bacteria</taxon>
        <taxon>Bacillati</taxon>
        <taxon>Bacillota</taxon>
        <taxon>Clostridia</taxon>
        <taxon>Eubacteriales</taxon>
        <taxon>Peptococcaceae</taxon>
        <taxon>Desulfofundulus</taxon>
    </lineage>
</organism>
<dbReference type="Proteomes" id="UP000441717">
    <property type="component" value="Unassembled WGS sequence"/>
</dbReference>
<evidence type="ECO:0000313" key="3">
    <source>
        <dbReference type="Proteomes" id="UP000441717"/>
    </source>
</evidence>
<dbReference type="PANTHER" id="PTHR30050:SF4">
    <property type="entry name" value="ATP-BINDING PROTEIN RV3427C IN INSERTION SEQUENCE-RELATED"/>
    <property type="match status" value="1"/>
</dbReference>
<dbReference type="InterPro" id="IPR002611">
    <property type="entry name" value="IstB_ATP-bd"/>
</dbReference>
<reference evidence="2 3" key="1">
    <citation type="submission" date="2019-10" db="EMBL/GenBank/DDBJ databases">
        <title>Comparative genomics of sulfur disproportionating microorganisms.</title>
        <authorList>
            <person name="Ward L.M."/>
            <person name="Bertran E."/>
            <person name="Johnston D."/>
        </authorList>
    </citation>
    <scope>NUCLEOTIDE SEQUENCE [LARGE SCALE GENOMIC DNA]</scope>
    <source>
        <strain evidence="2 3">DSM 14055</strain>
    </source>
</reference>
<dbReference type="OrthoDB" id="9776217at2"/>
<proteinExistence type="predicted"/>
<accession>A0A6N7ILH5</accession>
<dbReference type="AlphaFoldDB" id="A0A6N7ILH5"/>
<sequence length="280" mass="32019">MAAELNPLQNHQQHSTTGYDERLIDRVKELFPVTATWPDEAIVENIRYFKEAAEHMRGYCCNIHPLDPRHTYKAPTERPGEFEVVQCPKAWETGVKEAIAEANLPKRFLRLKLSDLDGEEVRKLFDYVNGFEALKREGKGLLLAGKVGVGKTQKIVSLAIELINRYLTQVKFFTCQQFLDLHKAAMKDGFAKMKLEEDAYKCELAIIDDIGANRFSEYDQAAFGSFINERYNEMLPVILSTNLSKADLTELVGERVVSRITEMCERIVLDGPDRRTRRGE</sequence>
<comment type="caution">
    <text evidence="2">The sequence shown here is derived from an EMBL/GenBank/DDBJ whole genome shotgun (WGS) entry which is preliminary data.</text>
</comment>
<dbReference type="EMBL" id="WHYR01000001">
    <property type="protein sequence ID" value="MQL50832.1"/>
    <property type="molecule type" value="Genomic_DNA"/>
</dbReference>
<protein>
    <recommendedName>
        <fullName evidence="1">IstB-like ATP-binding domain-containing protein</fullName>
    </recommendedName>
</protein>
<dbReference type="InterPro" id="IPR027417">
    <property type="entry name" value="P-loop_NTPase"/>
</dbReference>
<name>A0A6N7ILH5_9FIRM</name>
<dbReference type="GO" id="GO:0006260">
    <property type="term" value="P:DNA replication"/>
    <property type="evidence" value="ECO:0007669"/>
    <property type="project" value="TreeGrafter"/>
</dbReference>
<feature type="domain" description="IstB-like ATP-binding" evidence="1">
    <location>
        <begin position="138"/>
        <end position="259"/>
    </location>
</feature>